<dbReference type="AlphaFoldDB" id="A0AAE3KB28"/>
<organism evidence="1 2">
    <name type="scientific">Natronocella acetinitrilica</name>
    <dbReference type="NCBI Taxonomy" id="414046"/>
    <lineage>
        <taxon>Bacteria</taxon>
        <taxon>Pseudomonadati</taxon>
        <taxon>Pseudomonadota</taxon>
        <taxon>Gammaproteobacteria</taxon>
        <taxon>Chromatiales</taxon>
        <taxon>Ectothiorhodospiraceae</taxon>
        <taxon>Natronocella</taxon>
    </lineage>
</organism>
<dbReference type="RefSeq" id="WP_253476206.1">
    <property type="nucleotide sequence ID" value="NZ_JALJXV010000003.1"/>
</dbReference>
<evidence type="ECO:0000313" key="1">
    <source>
        <dbReference type="EMBL" id="MCP1674299.1"/>
    </source>
</evidence>
<proteinExistence type="predicted"/>
<reference evidence="1" key="1">
    <citation type="submission" date="2022-03" db="EMBL/GenBank/DDBJ databases">
        <title>Genomic Encyclopedia of Type Strains, Phase III (KMG-III): the genomes of soil and plant-associated and newly described type strains.</title>
        <authorList>
            <person name="Whitman W."/>
        </authorList>
    </citation>
    <scope>NUCLEOTIDE SEQUENCE</scope>
    <source>
        <strain evidence="1">ANL 6-2</strain>
    </source>
</reference>
<evidence type="ECO:0000313" key="2">
    <source>
        <dbReference type="Proteomes" id="UP001205843"/>
    </source>
</evidence>
<name>A0AAE3KB28_9GAMM</name>
<protein>
    <submittedName>
        <fullName evidence="1">Uncharacterized protein</fullName>
    </submittedName>
</protein>
<dbReference type="Proteomes" id="UP001205843">
    <property type="component" value="Unassembled WGS sequence"/>
</dbReference>
<keyword evidence="2" id="KW-1185">Reference proteome</keyword>
<accession>A0AAE3KB28</accession>
<dbReference type="EMBL" id="JALJXV010000003">
    <property type="protein sequence ID" value="MCP1674299.1"/>
    <property type="molecule type" value="Genomic_DNA"/>
</dbReference>
<sequence length="50" mass="5533">MAKTILRTAAFIRREAMTILVLIVLAGIVHTSYARVIPVEEITRFCIGAC</sequence>
<gene>
    <name evidence="1" type="ORF">J2T57_001401</name>
</gene>
<comment type="caution">
    <text evidence="1">The sequence shown here is derived from an EMBL/GenBank/DDBJ whole genome shotgun (WGS) entry which is preliminary data.</text>
</comment>